<accession>A0ABT0U169</accession>
<dbReference type="Gene3D" id="1.25.40.10">
    <property type="entry name" value="Tetratricopeptide repeat domain"/>
    <property type="match status" value="1"/>
</dbReference>
<dbReference type="Pfam" id="PF13432">
    <property type="entry name" value="TPR_16"/>
    <property type="match status" value="1"/>
</dbReference>
<organism evidence="2 3">
    <name type="scientific">Aporhodopirellula aestuarii</name>
    <dbReference type="NCBI Taxonomy" id="2950107"/>
    <lineage>
        <taxon>Bacteria</taxon>
        <taxon>Pseudomonadati</taxon>
        <taxon>Planctomycetota</taxon>
        <taxon>Planctomycetia</taxon>
        <taxon>Pirellulales</taxon>
        <taxon>Pirellulaceae</taxon>
        <taxon>Aporhodopirellula</taxon>
    </lineage>
</organism>
<comment type="caution">
    <text evidence="2">The sequence shown here is derived from an EMBL/GenBank/DDBJ whole genome shotgun (WGS) entry which is preliminary data.</text>
</comment>
<evidence type="ECO:0000313" key="2">
    <source>
        <dbReference type="EMBL" id="MCM2370592.1"/>
    </source>
</evidence>
<feature type="repeat" description="TPR" evidence="1">
    <location>
        <begin position="54"/>
        <end position="87"/>
    </location>
</feature>
<keyword evidence="3" id="KW-1185">Reference proteome</keyword>
<dbReference type="SUPFAM" id="SSF48452">
    <property type="entry name" value="TPR-like"/>
    <property type="match status" value="1"/>
</dbReference>
<dbReference type="PROSITE" id="PS50293">
    <property type="entry name" value="TPR_REGION"/>
    <property type="match status" value="1"/>
</dbReference>
<evidence type="ECO:0000313" key="3">
    <source>
        <dbReference type="Proteomes" id="UP001202961"/>
    </source>
</evidence>
<dbReference type="InterPro" id="IPR011990">
    <property type="entry name" value="TPR-like_helical_dom_sf"/>
</dbReference>
<sequence>MIFPARVCLGLAFLLLSHALSGISCWSNDHTQRRQAAITRATAIVDSQGGSPTASALTELGDALLRGGRCAEAVSNFERALELDPQLEPYLWQHGIALFFVGRYDDARALFEKHRLVNPHDVENAAWHFLCVAKSKDVDQARKILLPAPGDSRVPMEQVLERLPGGDFQDIRTAIDETKGTTGHASAAFYGAFYIGLIADAEGDRETAKTHLDRAASTDFTYYMADVARVYAKHLQ</sequence>
<gene>
    <name evidence="2" type="ORF">NB063_08115</name>
</gene>
<dbReference type="PROSITE" id="PS50005">
    <property type="entry name" value="TPR"/>
    <property type="match status" value="1"/>
</dbReference>
<evidence type="ECO:0000256" key="1">
    <source>
        <dbReference type="PROSITE-ProRule" id="PRU00339"/>
    </source>
</evidence>
<dbReference type="SMART" id="SM00028">
    <property type="entry name" value="TPR"/>
    <property type="match status" value="2"/>
</dbReference>
<dbReference type="PANTHER" id="PTHR47908:SF2">
    <property type="entry name" value="TETRATRICOPEPTIDE REPEAT (TPR)-LIKE SUPERFAMILY PROTEIN"/>
    <property type="match status" value="1"/>
</dbReference>
<protein>
    <submittedName>
        <fullName evidence="2">Tetratricopeptide repeat protein</fullName>
    </submittedName>
</protein>
<dbReference type="RefSeq" id="WP_250928252.1">
    <property type="nucleotide sequence ID" value="NZ_JAMQBK010000023.1"/>
</dbReference>
<dbReference type="EMBL" id="JAMQBK010000023">
    <property type="protein sequence ID" value="MCM2370592.1"/>
    <property type="molecule type" value="Genomic_DNA"/>
</dbReference>
<proteinExistence type="predicted"/>
<dbReference type="Proteomes" id="UP001202961">
    <property type="component" value="Unassembled WGS sequence"/>
</dbReference>
<reference evidence="2 3" key="1">
    <citation type="journal article" date="2022" name="Syst. Appl. Microbiol.">
        <title>Rhodopirellula aestuarii sp. nov., a novel member of the genus Rhodopirellula isolated from brackish sediments collected in the Tagus River estuary, Portugal.</title>
        <authorList>
            <person name="Vitorino I.R."/>
            <person name="Klimek D."/>
            <person name="Calusinska M."/>
            <person name="Lobo-da-Cunha A."/>
            <person name="Vasconcelos V."/>
            <person name="Lage O.M."/>
        </authorList>
    </citation>
    <scope>NUCLEOTIDE SEQUENCE [LARGE SCALE GENOMIC DNA]</scope>
    <source>
        <strain evidence="2 3">ICT_H3.1</strain>
    </source>
</reference>
<keyword evidence="1" id="KW-0802">TPR repeat</keyword>
<dbReference type="PROSITE" id="PS51257">
    <property type="entry name" value="PROKAR_LIPOPROTEIN"/>
    <property type="match status" value="1"/>
</dbReference>
<name>A0ABT0U169_9BACT</name>
<dbReference type="PANTHER" id="PTHR47908">
    <property type="match status" value="1"/>
</dbReference>
<dbReference type="InterPro" id="IPR019734">
    <property type="entry name" value="TPR_rpt"/>
</dbReference>